<evidence type="ECO:0000256" key="1">
    <source>
        <dbReference type="SAM" id="Phobius"/>
    </source>
</evidence>
<name>A0A5C5YKD1_9BACT</name>
<feature type="transmembrane region" description="Helical" evidence="1">
    <location>
        <begin position="34"/>
        <end position="53"/>
    </location>
</feature>
<keyword evidence="1" id="KW-0472">Membrane</keyword>
<evidence type="ECO:0000313" key="3">
    <source>
        <dbReference type="Proteomes" id="UP000318053"/>
    </source>
</evidence>
<keyword evidence="1" id="KW-0812">Transmembrane</keyword>
<gene>
    <name evidence="2" type="ORF">CA85_05870</name>
</gene>
<accession>A0A5C5YKD1</accession>
<dbReference type="AlphaFoldDB" id="A0A5C5YKD1"/>
<sequence length="125" mass="13603">MSWKLTQRRGGAETQGNCGELATARQTSPSGARFIRITMYAHLVIVGLTGLAITHDSRSVIWSARWEPILELALFVGLIGLFIFPAIMLITVWRSSLSPSRRIAALAVDGGITCVHFLALLPSVQ</sequence>
<keyword evidence="3" id="KW-1185">Reference proteome</keyword>
<comment type="caution">
    <text evidence="2">The sequence shown here is derived from an EMBL/GenBank/DDBJ whole genome shotgun (WGS) entry which is preliminary data.</text>
</comment>
<proteinExistence type="predicted"/>
<organism evidence="2 3">
    <name type="scientific">Allorhodopirellula solitaria</name>
    <dbReference type="NCBI Taxonomy" id="2527987"/>
    <lineage>
        <taxon>Bacteria</taxon>
        <taxon>Pseudomonadati</taxon>
        <taxon>Planctomycetota</taxon>
        <taxon>Planctomycetia</taxon>
        <taxon>Pirellulales</taxon>
        <taxon>Pirellulaceae</taxon>
        <taxon>Allorhodopirellula</taxon>
    </lineage>
</organism>
<dbReference type="Proteomes" id="UP000318053">
    <property type="component" value="Unassembled WGS sequence"/>
</dbReference>
<keyword evidence="1" id="KW-1133">Transmembrane helix</keyword>
<dbReference type="EMBL" id="SJPK01000001">
    <property type="protein sequence ID" value="TWT75297.1"/>
    <property type="molecule type" value="Genomic_DNA"/>
</dbReference>
<evidence type="ECO:0000313" key="2">
    <source>
        <dbReference type="EMBL" id="TWT75297.1"/>
    </source>
</evidence>
<reference evidence="2 3" key="1">
    <citation type="submission" date="2019-02" db="EMBL/GenBank/DDBJ databases">
        <title>Deep-cultivation of Planctomycetes and their phenomic and genomic characterization uncovers novel biology.</title>
        <authorList>
            <person name="Wiegand S."/>
            <person name="Jogler M."/>
            <person name="Boedeker C."/>
            <person name="Pinto D."/>
            <person name="Vollmers J."/>
            <person name="Rivas-Marin E."/>
            <person name="Kohn T."/>
            <person name="Peeters S.H."/>
            <person name="Heuer A."/>
            <person name="Rast P."/>
            <person name="Oberbeckmann S."/>
            <person name="Bunk B."/>
            <person name="Jeske O."/>
            <person name="Meyerdierks A."/>
            <person name="Storesund J.E."/>
            <person name="Kallscheuer N."/>
            <person name="Luecker S."/>
            <person name="Lage O.M."/>
            <person name="Pohl T."/>
            <person name="Merkel B.J."/>
            <person name="Hornburger P."/>
            <person name="Mueller R.-W."/>
            <person name="Bruemmer F."/>
            <person name="Labrenz M."/>
            <person name="Spormann A.M."/>
            <person name="Op Den Camp H."/>
            <person name="Overmann J."/>
            <person name="Amann R."/>
            <person name="Jetten M.S.M."/>
            <person name="Mascher T."/>
            <person name="Medema M.H."/>
            <person name="Devos D.P."/>
            <person name="Kaster A.-K."/>
            <person name="Ovreas L."/>
            <person name="Rohde M."/>
            <person name="Galperin M.Y."/>
            <person name="Jogler C."/>
        </authorList>
    </citation>
    <scope>NUCLEOTIDE SEQUENCE [LARGE SCALE GENOMIC DNA]</scope>
    <source>
        <strain evidence="2 3">CA85</strain>
    </source>
</reference>
<feature type="transmembrane region" description="Helical" evidence="1">
    <location>
        <begin position="105"/>
        <end position="124"/>
    </location>
</feature>
<feature type="transmembrane region" description="Helical" evidence="1">
    <location>
        <begin position="73"/>
        <end position="93"/>
    </location>
</feature>
<protein>
    <submittedName>
        <fullName evidence="2">Uncharacterized protein</fullName>
    </submittedName>
</protein>